<dbReference type="EMBL" id="LAZR01009610">
    <property type="protein sequence ID" value="KKM71587.1"/>
    <property type="molecule type" value="Genomic_DNA"/>
</dbReference>
<evidence type="ECO:0000313" key="2">
    <source>
        <dbReference type="EMBL" id="KKM71587.1"/>
    </source>
</evidence>
<name>A0A0F9MQW7_9ZZZZ</name>
<keyword evidence="1" id="KW-1133">Transmembrane helix</keyword>
<evidence type="ECO:0000256" key="1">
    <source>
        <dbReference type="SAM" id="Phobius"/>
    </source>
</evidence>
<feature type="transmembrane region" description="Helical" evidence="1">
    <location>
        <begin position="21"/>
        <end position="42"/>
    </location>
</feature>
<reference evidence="2" key="1">
    <citation type="journal article" date="2015" name="Nature">
        <title>Complex archaea that bridge the gap between prokaryotes and eukaryotes.</title>
        <authorList>
            <person name="Spang A."/>
            <person name="Saw J.H."/>
            <person name="Jorgensen S.L."/>
            <person name="Zaremba-Niedzwiedzka K."/>
            <person name="Martijn J."/>
            <person name="Lind A.E."/>
            <person name="van Eijk R."/>
            <person name="Schleper C."/>
            <person name="Guy L."/>
            <person name="Ettema T.J."/>
        </authorList>
    </citation>
    <scope>NUCLEOTIDE SEQUENCE</scope>
</reference>
<accession>A0A0F9MQW7</accession>
<protein>
    <submittedName>
        <fullName evidence="2">Uncharacterized protein</fullName>
    </submittedName>
</protein>
<keyword evidence="1" id="KW-0812">Transmembrane</keyword>
<keyword evidence="1" id="KW-0472">Membrane</keyword>
<proteinExistence type="predicted"/>
<organism evidence="2">
    <name type="scientific">marine sediment metagenome</name>
    <dbReference type="NCBI Taxonomy" id="412755"/>
    <lineage>
        <taxon>unclassified sequences</taxon>
        <taxon>metagenomes</taxon>
        <taxon>ecological metagenomes</taxon>
    </lineage>
</organism>
<comment type="caution">
    <text evidence="2">The sequence shown here is derived from an EMBL/GenBank/DDBJ whole genome shotgun (WGS) entry which is preliminary data.</text>
</comment>
<dbReference type="AlphaFoldDB" id="A0A0F9MQW7"/>
<gene>
    <name evidence="2" type="ORF">LCGC14_1429180</name>
</gene>
<sequence length="56" mass="6404">MRSRKIDWKSKDLGGQMEKEFFKSMTFWGAVLLGLEGVLIVLQKDYAVIEPIVITS</sequence>